<sequence length="384" mass="42696">MRIWILAENWPPRIGGIERYLTGIAGNLTGHDVTVIAPRLQRTPTPAASGDSPLSKGEKSATIIRKRFFHPMWPKWLPLYFFLSKKAKQEKPGLIIGGKALFEGRLALKLKEKYKIPYVICTYGMEIATWTASRRIRTQLIRVLQNADAVLYINKKTKEELLTLGVQEERLVLQYPGINVETLQISPNSKDVLQKYNIQAPYIISVGRLVARKGFDDLIEAYSHIKTPVQLVIVGDGPERANLERHAKTLGVTPTFTGSVSEEELHALYAHASVFALTPKELPGDYEGFGIVYCEAAYFGLPAIGTRTGGVAEAVENGVTGILALPNHPKSITEALAKLLNDPTLATQYGQAGKQRVLQKFQWKESIKMLEKVLENIVVRNSNP</sequence>
<accession>A0A1G1X2E2</accession>
<organism evidence="3 4">
    <name type="scientific">Candidatus Andersenbacteria bacterium RIFCSPHIGHO2_12_FULL_45_11</name>
    <dbReference type="NCBI Taxonomy" id="1797281"/>
    <lineage>
        <taxon>Bacteria</taxon>
        <taxon>Candidatus Anderseniibacteriota</taxon>
    </lineage>
</organism>
<evidence type="ECO:0000313" key="4">
    <source>
        <dbReference type="Proteomes" id="UP000177528"/>
    </source>
</evidence>
<dbReference type="InterPro" id="IPR001296">
    <property type="entry name" value="Glyco_trans_1"/>
</dbReference>
<name>A0A1G1X2E2_9BACT</name>
<dbReference type="AlphaFoldDB" id="A0A1G1X2E2"/>
<proteinExistence type="predicted"/>
<feature type="domain" description="Glycosyl transferase family 1" evidence="1">
    <location>
        <begin position="199"/>
        <end position="356"/>
    </location>
</feature>
<dbReference type="InterPro" id="IPR028098">
    <property type="entry name" value="Glyco_trans_4-like_N"/>
</dbReference>
<dbReference type="GO" id="GO:0016758">
    <property type="term" value="F:hexosyltransferase activity"/>
    <property type="evidence" value="ECO:0007669"/>
    <property type="project" value="TreeGrafter"/>
</dbReference>
<gene>
    <name evidence="3" type="ORF">A3D99_00490</name>
</gene>
<reference evidence="3 4" key="1">
    <citation type="journal article" date="2016" name="Nat. Commun.">
        <title>Thousands of microbial genomes shed light on interconnected biogeochemical processes in an aquifer system.</title>
        <authorList>
            <person name="Anantharaman K."/>
            <person name="Brown C.T."/>
            <person name="Hug L.A."/>
            <person name="Sharon I."/>
            <person name="Castelle C.J."/>
            <person name="Probst A.J."/>
            <person name="Thomas B.C."/>
            <person name="Singh A."/>
            <person name="Wilkins M.J."/>
            <person name="Karaoz U."/>
            <person name="Brodie E.L."/>
            <person name="Williams K.H."/>
            <person name="Hubbard S.S."/>
            <person name="Banfield J.F."/>
        </authorList>
    </citation>
    <scope>NUCLEOTIDE SEQUENCE [LARGE SCALE GENOMIC DNA]</scope>
</reference>
<dbReference type="InterPro" id="IPR050194">
    <property type="entry name" value="Glycosyltransferase_grp1"/>
</dbReference>
<dbReference type="CDD" id="cd03801">
    <property type="entry name" value="GT4_PimA-like"/>
    <property type="match status" value="1"/>
</dbReference>
<dbReference type="Gene3D" id="3.40.50.2000">
    <property type="entry name" value="Glycogen Phosphorylase B"/>
    <property type="match status" value="2"/>
</dbReference>
<dbReference type="Pfam" id="PF13439">
    <property type="entry name" value="Glyco_transf_4"/>
    <property type="match status" value="1"/>
</dbReference>
<dbReference type="PANTHER" id="PTHR45947">
    <property type="entry name" value="SULFOQUINOVOSYL TRANSFERASE SQD2"/>
    <property type="match status" value="1"/>
</dbReference>
<dbReference type="Proteomes" id="UP000177528">
    <property type="component" value="Unassembled WGS sequence"/>
</dbReference>
<dbReference type="SUPFAM" id="SSF53756">
    <property type="entry name" value="UDP-Glycosyltransferase/glycogen phosphorylase"/>
    <property type="match status" value="1"/>
</dbReference>
<dbReference type="PANTHER" id="PTHR45947:SF3">
    <property type="entry name" value="SULFOQUINOVOSYL TRANSFERASE SQD2"/>
    <property type="match status" value="1"/>
</dbReference>
<evidence type="ECO:0008006" key="5">
    <source>
        <dbReference type="Google" id="ProtNLM"/>
    </source>
</evidence>
<dbReference type="EMBL" id="MHHR01000020">
    <property type="protein sequence ID" value="OGY34182.1"/>
    <property type="molecule type" value="Genomic_DNA"/>
</dbReference>
<evidence type="ECO:0000259" key="2">
    <source>
        <dbReference type="Pfam" id="PF13439"/>
    </source>
</evidence>
<dbReference type="Pfam" id="PF00534">
    <property type="entry name" value="Glycos_transf_1"/>
    <property type="match status" value="1"/>
</dbReference>
<comment type="caution">
    <text evidence="3">The sequence shown here is derived from an EMBL/GenBank/DDBJ whole genome shotgun (WGS) entry which is preliminary data.</text>
</comment>
<feature type="domain" description="Glycosyltransferase subfamily 4-like N-terminal" evidence="2">
    <location>
        <begin position="14"/>
        <end position="181"/>
    </location>
</feature>
<protein>
    <recommendedName>
        <fullName evidence="5">Glycosyltransferase subfamily 4-like N-terminal domain-containing protein</fullName>
    </recommendedName>
</protein>
<evidence type="ECO:0000313" key="3">
    <source>
        <dbReference type="EMBL" id="OGY34182.1"/>
    </source>
</evidence>
<evidence type="ECO:0000259" key="1">
    <source>
        <dbReference type="Pfam" id="PF00534"/>
    </source>
</evidence>